<comment type="catalytic activity">
    <reaction evidence="8">
        <text>a 6-O-methyl-2'-deoxyguanosine in DNA + L-cysteinyl-[protein] = S-methyl-L-cysteinyl-[protein] + a 2'-deoxyguanosine in DNA</text>
        <dbReference type="Rhea" id="RHEA:24000"/>
        <dbReference type="Rhea" id="RHEA-COMP:10131"/>
        <dbReference type="Rhea" id="RHEA-COMP:10132"/>
        <dbReference type="Rhea" id="RHEA-COMP:11367"/>
        <dbReference type="Rhea" id="RHEA-COMP:11368"/>
        <dbReference type="ChEBI" id="CHEBI:29950"/>
        <dbReference type="ChEBI" id="CHEBI:82612"/>
        <dbReference type="ChEBI" id="CHEBI:85445"/>
        <dbReference type="ChEBI" id="CHEBI:85448"/>
        <dbReference type="EC" id="2.1.1.63"/>
    </reaction>
</comment>
<dbReference type="CDD" id="cd06445">
    <property type="entry name" value="ATase"/>
    <property type="match status" value="1"/>
</dbReference>
<evidence type="ECO:0000256" key="1">
    <source>
        <dbReference type="ARBA" id="ARBA00001286"/>
    </source>
</evidence>
<keyword evidence="5 10" id="KW-0808">Transferase</keyword>
<dbReference type="GO" id="GO:0006281">
    <property type="term" value="P:DNA repair"/>
    <property type="evidence" value="ECO:0007669"/>
    <property type="project" value="UniProtKB-KW"/>
</dbReference>
<dbReference type="Proteomes" id="UP000229307">
    <property type="component" value="Unassembled WGS sequence"/>
</dbReference>
<sequence>MSKKKQQVIKYAVFKIEPGFAGVCSTKKGISLLVLPREEKEEVMAIIQKHAADYAKASSAELEDDPGHFADLKKDLAGYFNGKPADLEYTIDLSGYTPFQSAVFTAARGIPYGETRSYRWIARKIGNPRGARAAGQALKVNLLPLLVPCHRVIEEGGKIGGFSLGIRWKERLLQLEGVLLT</sequence>
<gene>
    <name evidence="10" type="ORF">COY52_06820</name>
</gene>
<dbReference type="PROSITE" id="PS00374">
    <property type="entry name" value="MGMT"/>
    <property type="match status" value="1"/>
</dbReference>
<dbReference type="InterPro" id="IPR014048">
    <property type="entry name" value="MethylDNA_cys_MeTrfase_DNA-bd"/>
</dbReference>
<reference evidence="11" key="1">
    <citation type="submission" date="2017-09" db="EMBL/GenBank/DDBJ databases">
        <title>Depth-based differentiation of microbial function through sediment-hosted aquifers and enrichment of novel symbionts in the deep terrestrial subsurface.</title>
        <authorList>
            <person name="Probst A.J."/>
            <person name="Ladd B."/>
            <person name="Jarett J.K."/>
            <person name="Geller-Mcgrath D.E."/>
            <person name="Sieber C.M.K."/>
            <person name="Emerson J.B."/>
            <person name="Anantharaman K."/>
            <person name="Thomas B.C."/>
            <person name="Malmstrom R."/>
            <person name="Stieglmeier M."/>
            <person name="Klingl A."/>
            <person name="Woyke T."/>
            <person name="Ryan C.M."/>
            <person name="Banfield J.F."/>
        </authorList>
    </citation>
    <scope>NUCLEOTIDE SEQUENCE [LARGE SCALE GENOMIC DNA]</scope>
</reference>
<dbReference type="InterPro" id="IPR036217">
    <property type="entry name" value="MethylDNA_cys_MeTrfase_DNAb"/>
</dbReference>
<dbReference type="InterPro" id="IPR001497">
    <property type="entry name" value="MethylDNA_cys_MeTrfase_AS"/>
</dbReference>
<dbReference type="Gene3D" id="1.10.10.10">
    <property type="entry name" value="Winged helix-like DNA-binding domain superfamily/Winged helix DNA-binding domain"/>
    <property type="match status" value="1"/>
</dbReference>
<evidence type="ECO:0000313" key="11">
    <source>
        <dbReference type="Proteomes" id="UP000229307"/>
    </source>
</evidence>
<dbReference type="NCBIfam" id="TIGR00589">
    <property type="entry name" value="ogt"/>
    <property type="match status" value="1"/>
</dbReference>
<dbReference type="InterPro" id="IPR036388">
    <property type="entry name" value="WH-like_DNA-bd_sf"/>
</dbReference>
<feature type="domain" description="Methylated-DNA-[protein]-cysteine S-methyltransferase DNA binding" evidence="9">
    <location>
        <begin position="98"/>
        <end position="178"/>
    </location>
</feature>
<organism evidence="10 11">
    <name type="scientific">Candidatus Desantisbacteria bacterium CG_4_10_14_0_8_um_filter_48_22</name>
    <dbReference type="NCBI Taxonomy" id="1974543"/>
    <lineage>
        <taxon>Bacteria</taxon>
        <taxon>Candidatus Desantisiibacteriota</taxon>
    </lineage>
</organism>
<keyword evidence="7" id="KW-0234">DNA repair</keyword>
<evidence type="ECO:0000256" key="6">
    <source>
        <dbReference type="ARBA" id="ARBA00022763"/>
    </source>
</evidence>
<comment type="similarity">
    <text evidence="2">Belongs to the MGMT family.</text>
</comment>
<dbReference type="AlphaFoldDB" id="A0A2M7SAL1"/>
<evidence type="ECO:0000256" key="7">
    <source>
        <dbReference type="ARBA" id="ARBA00023204"/>
    </source>
</evidence>
<keyword evidence="4 10" id="KW-0489">Methyltransferase</keyword>
<evidence type="ECO:0000256" key="4">
    <source>
        <dbReference type="ARBA" id="ARBA00022603"/>
    </source>
</evidence>
<dbReference type="PANTHER" id="PTHR10815">
    <property type="entry name" value="METHYLATED-DNA--PROTEIN-CYSTEINE METHYLTRANSFERASE"/>
    <property type="match status" value="1"/>
</dbReference>
<dbReference type="PANTHER" id="PTHR10815:SF13">
    <property type="entry name" value="METHYLATED-DNA--PROTEIN-CYSTEINE METHYLTRANSFERASE"/>
    <property type="match status" value="1"/>
</dbReference>
<evidence type="ECO:0000256" key="8">
    <source>
        <dbReference type="ARBA" id="ARBA00049348"/>
    </source>
</evidence>
<name>A0A2M7SAL1_9BACT</name>
<evidence type="ECO:0000313" key="10">
    <source>
        <dbReference type="EMBL" id="PIZ16531.1"/>
    </source>
</evidence>
<dbReference type="FunFam" id="1.10.10.10:FF:000214">
    <property type="entry name" value="Methylated-DNA--protein-cysteine methyltransferase"/>
    <property type="match status" value="1"/>
</dbReference>
<accession>A0A2M7SAL1</accession>
<evidence type="ECO:0000259" key="9">
    <source>
        <dbReference type="Pfam" id="PF01035"/>
    </source>
</evidence>
<dbReference type="EC" id="2.1.1.63" evidence="3"/>
<dbReference type="InterPro" id="IPR036631">
    <property type="entry name" value="MGMT_N_sf"/>
</dbReference>
<dbReference type="GO" id="GO:0003908">
    <property type="term" value="F:methylated-DNA-[protein]-cysteine S-methyltransferase activity"/>
    <property type="evidence" value="ECO:0007669"/>
    <property type="project" value="UniProtKB-EC"/>
</dbReference>
<dbReference type="SUPFAM" id="SSF53155">
    <property type="entry name" value="Methylated DNA-protein cysteine methyltransferase domain"/>
    <property type="match status" value="1"/>
</dbReference>
<comment type="catalytic activity">
    <reaction evidence="1">
        <text>a 4-O-methyl-thymidine in DNA + L-cysteinyl-[protein] = a thymidine in DNA + S-methyl-L-cysteinyl-[protein]</text>
        <dbReference type="Rhea" id="RHEA:53428"/>
        <dbReference type="Rhea" id="RHEA-COMP:10131"/>
        <dbReference type="Rhea" id="RHEA-COMP:10132"/>
        <dbReference type="Rhea" id="RHEA-COMP:13555"/>
        <dbReference type="Rhea" id="RHEA-COMP:13556"/>
        <dbReference type="ChEBI" id="CHEBI:29950"/>
        <dbReference type="ChEBI" id="CHEBI:82612"/>
        <dbReference type="ChEBI" id="CHEBI:137386"/>
        <dbReference type="ChEBI" id="CHEBI:137387"/>
        <dbReference type="EC" id="2.1.1.63"/>
    </reaction>
</comment>
<evidence type="ECO:0000256" key="3">
    <source>
        <dbReference type="ARBA" id="ARBA00011918"/>
    </source>
</evidence>
<keyword evidence="6" id="KW-0227">DNA damage</keyword>
<dbReference type="SUPFAM" id="SSF46767">
    <property type="entry name" value="Methylated DNA-protein cysteine methyltransferase, C-terminal domain"/>
    <property type="match status" value="1"/>
</dbReference>
<evidence type="ECO:0000256" key="5">
    <source>
        <dbReference type="ARBA" id="ARBA00022679"/>
    </source>
</evidence>
<dbReference type="GO" id="GO:0032259">
    <property type="term" value="P:methylation"/>
    <property type="evidence" value="ECO:0007669"/>
    <property type="project" value="UniProtKB-KW"/>
</dbReference>
<comment type="caution">
    <text evidence="10">The sequence shown here is derived from an EMBL/GenBank/DDBJ whole genome shotgun (WGS) entry which is preliminary data.</text>
</comment>
<protein>
    <recommendedName>
        <fullName evidence="3">methylated-DNA--[protein]-cysteine S-methyltransferase</fullName>
        <ecNumber evidence="3">2.1.1.63</ecNumber>
    </recommendedName>
</protein>
<dbReference type="EMBL" id="PFMR01000181">
    <property type="protein sequence ID" value="PIZ16531.1"/>
    <property type="molecule type" value="Genomic_DNA"/>
</dbReference>
<evidence type="ECO:0000256" key="2">
    <source>
        <dbReference type="ARBA" id="ARBA00008711"/>
    </source>
</evidence>
<dbReference type="Pfam" id="PF01035">
    <property type="entry name" value="DNA_binding_1"/>
    <property type="match status" value="1"/>
</dbReference>
<proteinExistence type="inferred from homology"/>